<dbReference type="RefSeq" id="XP_008862387.1">
    <property type="nucleotide sequence ID" value="XM_008864165.1"/>
</dbReference>
<evidence type="ECO:0000313" key="2">
    <source>
        <dbReference type="EMBL" id="ETW08582.1"/>
    </source>
</evidence>
<feature type="region of interest" description="Disordered" evidence="1">
    <location>
        <begin position="342"/>
        <end position="437"/>
    </location>
</feature>
<dbReference type="STRING" id="157072.A0A024URV1"/>
<dbReference type="GeneID" id="20078181"/>
<sequence>MGAGAEDGDILPRYTSYGFVLSSMVHVNGVEVFAASSEVYRWKLRCIRTKMRHHQYDDDTAFLQDVHMLLRCVSAPFVRDSLTRNVIASMTCMGLGNGLPVLDINDVRPVPSATTAPILGNIIRRNKELTQKRTTDSAQALKASLAALEALASPPPLDLAKAHPSLLRRTSSMLKAKKAMDQCTKKPKTASKNNENIVYKDGKKVYIPLESEIEDEEVLKVLGPRRRQVEVSMCSHLQGKHVTLYSVKRDRFVSEEALGELRDGQVFDILSKKLLSFERFFATHVKSNRQGRVACQHICLLTPIRQSVDLHLLACDHYKGCSGAVPDDPGSELTTDEDVPLSKLVENDPNGAQNHKDRPRNPEKTPSHQKRRRNRHTQDAPNPLAELIELRTSKRLMEVSPSPSSPRKSARTQKALERTSTRMIELSTPAVRRKLRN</sequence>
<feature type="compositionally biased region" description="Basic and acidic residues" evidence="1">
    <location>
        <begin position="388"/>
        <end position="397"/>
    </location>
</feature>
<accession>A0A024URV1</accession>
<dbReference type="VEuPathDB" id="FungiDB:H310_01131"/>
<dbReference type="OrthoDB" id="78479at2759"/>
<dbReference type="AlphaFoldDB" id="A0A024URV1"/>
<organism evidence="2">
    <name type="scientific">Aphanomyces invadans</name>
    <dbReference type="NCBI Taxonomy" id="157072"/>
    <lineage>
        <taxon>Eukaryota</taxon>
        <taxon>Sar</taxon>
        <taxon>Stramenopiles</taxon>
        <taxon>Oomycota</taxon>
        <taxon>Saprolegniomycetes</taxon>
        <taxon>Saprolegniales</taxon>
        <taxon>Verrucalvaceae</taxon>
        <taxon>Aphanomyces</taxon>
    </lineage>
</organism>
<feature type="compositionally biased region" description="Basic and acidic residues" evidence="1">
    <location>
        <begin position="354"/>
        <end position="366"/>
    </location>
</feature>
<evidence type="ECO:0000256" key="1">
    <source>
        <dbReference type="SAM" id="MobiDB-lite"/>
    </source>
</evidence>
<reference evidence="2" key="1">
    <citation type="submission" date="2013-12" db="EMBL/GenBank/DDBJ databases">
        <title>The Genome Sequence of Aphanomyces invadans NJM9701.</title>
        <authorList>
            <consortium name="The Broad Institute Genomics Platform"/>
            <person name="Russ C."/>
            <person name="Tyler B."/>
            <person name="van West P."/>
            <person name="Dieguez-Uribeondo J."/>
            <person name="Young S.K."/>
            <person name="Zeng Q."/>
            <person name="Gargeya S."/>
            <person name="Fitzgerald M."/>
            <person name="Abouelleil A."/>
            <person name="Alvarado L."/>
            <person name="Chapman S.B."/>
            <person name="Gainer-Dewar J."/>
            <person name="Goldberg J."/>
            <person name="Griggs A."/>
            <person name="Gujja S."/>
            <person name="Hansen M."/>
            <person name="Howarth C."/>
            <person name="Imamovic A."/>
            <person name="Ireland A."/>
            <person name="Larimer J."/>
            <person name="McCowan C."/>
            <person name="Murphy C."/>
            <person name="Pearson M."/>
            <person name="Poon T.W."/>
            <person name="Priest M."/>
            <person name="Roberts A."/>
            <person name="Saif S."/>
            <person name="Shea T."/>
            <person name="Sykes S."/>
            <person name="Wortman J."/>
            <person name="Nusbaum C."/>
            <person name="Birren B."/>
        </authorList>
    </citation>
    <scope>NUCLEOTIDE SEQUENCE [LARGE SCALE GENOMIC DNA]</scope>
    <source>
        <strain evidence="2">NJM9701</strain>
    </source>
</reference>
<dbReference type="EMBL" id="KI913953">
    <property type="protein sequence ID" value="ETW08582.1"/>
    <property type="molecule type" value="Genomic_DNA"/>
</dbReference>
<protein>
    <submittedName>
        <fullName evidence="2">Uncharacterized protein</fullName>
    </submittedName>
</protein>
<gene>
    <name evidence="2" type="ORF">H310_01131</name>
</gene>
<proteinExistence type="predicted"/>
<name>A0A024URV1_9STRA</name>